<dbReference type="Proteomes" id="UP000199150">
    <property type="component" value="Unassembled WGS sequence"/>
</dbReference>
<feature type="signal peptide" evidence="1">
    <location>
        <begin position="1"/>
        <end position="20"/>
    </location>
</feature>
<proteinExistence type="predicted"/>
<evidence type="ECO:0000313" key="2">
    <source>
        <dbReference type="EMBL" id="SCW31046.1"/>
    </source>
</evidence>
<protein>
    <recommendedName>
        <fullName evidence="4">Repeat domain-containing protein</fullName>
    </recommendedName>
</protein>
<keyword evidence="1" id="KW-0732">Signal</keyword>
<dbReference type="AlphaFoldDB" id="A0A1G4PFP4"/>
<dbReference type="SUPFAM" id="SSF69318">
    <property type="entry name" value="Integrin alpha N-terminal domain"/>
    <property type="match status" value="1"/>
</dbReference>
<evidence type="ECO:0000313" key="3">
    <source>
        <dbReference type="Proteomes" id="UP000199150"/>
    </source>
</evidence>
<gene>
    <name evidence="2" type="ORF">SAMN02927928_0331</name>
</gene>
<keyword evidence="3" id="KW-1185">Reference proteome</keyword>
<feature type="chain" id="PRO_5011688837" description="Repeat domain-containing protein" evidence="1">
    <location>
        <begin position="21"/>
        <end position="157"/>
    </location>
</feature>
<evidence type="ECO:0008006" key="4">
    <source>
        <dbReference type="Google" id="ProtNLM"/>
    </source>
</evidence>
<name>A0A1G4PFP4_9CAUL</name>
<dbReference type="STRING" id="260084.SAMN02927928_0331"/>
<dbReference type="EMBL" id="FMTS01000001">
    <property type="protein sequence ID" value="SCW31046.1"/>
    <property type="molecule type" value="Genomic_DNA"/>
</dbReference>
<evidence type="ECO:0000256" key="1">
    <source>
        <dbReference type="SAM" id="SignalP"/>
    </source>
</evidence>
<dbReference type="InterPro" id="IPR028994">
    <property type="entry name" value="Integrin_alpha_N"/>
</dbReference>
<dbReference type="OrthoDB" id="7202366at2"/>
<accession>A0A1G4PFP4</accession>
<organism evidence="2 3">
    <name type="scientific">Asticcacaulis taihuensis</name>
    <dbReference type="NCBI Taxonomy" id="260084"/>
    <lineage>
        <taxon>Bacteria</taxon>
        <taxon>Pseudomonadati</taxon>
        <taxon>Pseudomonadota</taxon>
        <taxon>Alphaproteobacteria</taxon>
        <taxon>Caulobacterales</taxon>
        <taxon>Caulobacteraceae</taxon>
        <taxon>Asticcacaulis</taxon>
    </lineage>
</organism>
<dbReference type="RefSeq" id="WP_090642892.1">
    <property type="nucleotide sequence ID" value="NZ_CBCRYE010000001.1"/>
</dbReference>
<sequence>MKYVAVPVFCVSLLSLSAEAEPLPPDIAQAYQAAGMVMKNGQWTGCPDDENGLATIAPEDYRDINGDGIADLVITDNGTYCYGMTGQGFSLLSKASGKWQVIYASEGIPTFLPTKQKTPGGWPDVMIGGPGFCFPVMRWNGKTYVLNRKEADSGGSC</sequence>
<reference evidence="3" key="1">
    <citation type="submission" date="2016-10" db="EMBL/GenBank/DDBJ databases">
        <authorList>
            <person name="Varghese N."/>
            <person name="Submissions S."/>
        </authorList>
    </citation>
    <scope>NUCLEOTIDE SEQUENCE [LARGE SCALE GENOMIC DNA]</scope>
    <source>
        <strain evidence="3">CGMCC 1.3431</strain>
    </source>
</reference>